<name>A0A2B7WS09_9EURO</name>
<proteinExistence type="predicted"/>
<keyword evidence="3" id="KW-1185">Reference proteome</keyword>
<dbReference type="Proteomes" id="UP000223968">
    <property type="component" value="Unassembled WGS sequence"/>
</dbReference>
<gene>
    <name evidence="2" type="ORF">AJ79_08586</name>
</gene>
<organism evidence="2 3">
    <name type="scientific">Helicocarpus griseus UAMH5409</name>
    <dbReference type="NCBI Taxonomy" id="1447875"/>
    <lineage>
        <taxon>Eukaryota</taxon>
        <taxon>Fungi</taxon>
        <taxon>Dikarya</taxon>
        <taxon>Ascomycota</taxon>
        <taxon>Pezizomycotina</taxon>
        <taxon>Eurotiomycetes</taxon>
        <taxon>Eurotiomycetidae</taxon>
        <taxon>Onygenales</taxon>
        <taxon>Ajellomycetaceae</taxon>
        <taxon>Helicocarpus</taxon>
    </lineage>
</organism>
<feature type="compositionally biased region" description="Acidic residues" evidence="1">
    <location>
        <begin position="89"/>
        <end position="105"/>
    </location>
</feature>
<dbReference type="STRING" id="1447875.A0A2B7WS09"/>
<feature type="compositionally biased region" description="Gly residues" evidence="1">
    <location>
        <begin position="317"/>
        <end position="326"/>
    </location>
</feature>
<protein>
    <submittedName>
        <fullName evidence="2">Uncharacterized protein</fullName>
    </submittedName>
</protein>
<comment type="caution">
    <text evidence="2">The sequence shown here is derived from an EMBL/GenBank/DDBJ whole genome shotgun (WGS) entry which is preliminary data.</text>
</comment>
<reference evidence="2 3" key="1">
    <citation type="submission" date="2017-10" db="EMBL/GenBank/DDBJ databases">
        <title>Comparative genomics in systemic dimorphic fungi from Ajellomycetaceae.</title>
        <authorList>
            <person name="Munoz J.F."/>
            <person name="Mcewen J.G."/>
            <person name="Clay O.K."/>
            <person name="Cuomo C.A."/>
        </authorList>
    </citation>
    <scope>NUCLEOTIDE SEQUENCE [LARGE SCALE GENOMIC DNA]</scope>
    <source>
        <strain evidence="2 3">UAMH5409</strain>
    </source>
</reference>
<dbReference type="AlphaFoldDB" id="A0A2B7WS09"/>
<evidence type="ECO:0000256" key="1">
    <source>
        <dbReference type="SAM" id="MobiDB-lite"/>
    </source>
</evidence>
<accession>A0A2B7WS09</accession>
<dbReference type="EMBL" id="PDNB01000207">
    <property type="protein sequence ID" value="PGG99280.1"/>
    <property type="molecule type" value="Genomic_DNA"/>
</dbReference>
<dbReference type="OrthoDB" id="4225980at2759"/>
<evidence type="ECO:0000313" key="2">
    <source>
        <dbReference type="EMBL" id="PGG99280.1"/>
    </source>
</evidence>
<feature type="compositionally biased region" description="Low complexity" evidence="1">
    <location>
        <begin position="10"/>
        <end position="36"/>
    </location>
</feature>
<sequence>MPPAKRTRTSAKSSKPSKSQSQLQSQLQRSPTPSQPESFVQEKDETETNPQQHENGPSAATPPSSSPPPDIDTIEPTNPSISPSIPSEAEAEDEEEEEYLDEDYDAPTNKPKPTPRTHAGGGGYNALKTFNNQYYTGMTIGSSHTWTYQPGVWHETKTEPDLWDIDYRATKTRGAPGGRKRKAPEGSGAPVGTEYHWFIVAHQFVKKIDANTYETRMRGRKYKLAHRGVKKEGGAGKEGKVGSWSVPTVRGQREREVGFLEDARRRVEGLPPVLAGEKVKGEERERGQRKVEDFFGGKKVGEGVKRKREEEGDGGRVGEGVVGEEG</sequence>
<feature type="region of interest" description="Disordered" evidence="1">
    <location>
        <begin position="302"/>
        <end position="326"/>
    </location>
</feature>
<feature type="region of interest" description="Disordered" evidence="1">
    <location>
        <begin position="1"/>
        <end position="124"/>
    </location>
</feature>
<feature type="compositionally biased region" description="Basic and acidic residues" evidence="1">
    <location>
        <begin position="302"/>
        <end position="316"/>
    </location>
</feature>
<feature type="compositionally biased region" description="Low complexity" evidence="1">
    <location>
        <begin position="79"/>
        <end position="88"/>
    </location>
</feature>
<evidence type="ECO:0000313" key="3">
    <source>
        <dbReference type="Proteomes" id="UP000223968"/>
    </source>
</evidence>